<dbReference type="PANTHER" id="PTHR10362">
    <property type="entry name" value="HISTIDINE AMMONIA-LYASE"/>
    <property type="match status" value="1"/>
</dbReference>
<comment type="pathway">
    <text evidence="1 8">Amino-acid degradation; L-histidine degradation into L-glutamate; N-formimidoyl-L-glutamate from L-histidine: step 1/3.</text>
</comment>
<name>A0A2P8E6B2_9BACT</name>
<accession>A0A2P8E6B2</accession>
<keyword evidence="11" id="KW-1185">Reference proteome</keyword>
<evidence type="ECO:0000256" key="9">
    <source>
        <dbReference type="RuleBase" id="RU004480"/>
    </source>
</evidence>
<keyword evidence="4 7" id="KW-0456">Lyase</keyword>
<comment type="similarity">
    <text evidence="7">Belongs to the PAL/histidase family.</text>
</comment>
<dbReference type="FunFam" id="1.20.200.10:FF:000003">
    <property type="entry name" value="Histidine ammonia-lyase"/>
    <property type="match status" value="1"/>
</dbReference>
<dbReference type="GO" id="GO:0004397">
    <property type="term" value="F:histidine ammonia-lyase activity"/>
    <property type="evidence" value="ECO:0007669"/>
    <property type="project" value="UniProtKB-UniRule"/>
</dbReference>
<dbReference type="GO" id="GO:0019556">
    <property type="term" value="P:L-histidine catabolic process to glutamate and formamide"/>
    <property type="evidence" value="ECO:0007669"/>
    <property type="project" value="UniProtKB-UniPathway"/>
</dbReference>
<dbReference type="Pfam" id="PF00221">
    <property type="entry name" value="Lyase_aromatic"/>
    <property type="match status" value="1"/>
</dbReference>
<keyword evidence="3 8" id="KW-0369">Histidine metabolism</keyword>
<dbReference type="SUPFAM" id="SSF48557">
    <property type="entry name" value="L-aspartase-like"/>
    <property type="match status" value="1"/>
</dbReference>
<dbReference type="InterPro" id="IPR005921">
    <property type="entry name" value="HutH"/>
</dbReference>
<dbReference type="FunFam" id="1.10.275.10:FF:000005">
    <property type="entry name" value="Histidine ammonia-lyase"/>
    <property type="match status" value="1"/>
</dbReference>
<sequence length="532" mass="58105">MRLCEKTRNPMKTFQYAQQHLTASIALGIANGNIKGILSSETREKVKASATAVEKIVAKGQPVYGINTGFGPLCTTLISPDQTRKLQENLLKSHAVGVGEPIPVEISKLMLILKLHALAKGFSGIQEQTLDRILWHIENDIIPVVPKQGSVGASGDLAPLSHLFLPLIGLGKVHVNGKILPTAEVLQEHHLSPIHLGPKEGLGLINGTQFIAAFGVKVLERFYNILAHADITGAMMLEGLLGSIKPFSSELHQLRPYAGNQHVAQSILNLLYESEIVHSHATCARVQDPYSLRCMPQVHGASRNAWLHLKHMLETEINSVTDNPVVFDETHTISGGNFHGQPIAMPLDYACLAASEIGNISDRRIYLSLEGDTPGVPKLLLKETGLNSGFMIPQYTTAALASENKGLCFPSSADSIPTSLGQEDHVSMGSIGARKALQVIENVEKILGVELFCAAQAVDFHAPLKSGKIMTALYEHFRTKIKHVTEDQIMYEDMEIAIEMIRSGKLLILAREVAEKEGLELETQWSGDFDRF</sequence>
<evidence type="ECO:0000256" key="8">
    <source>
        <dbReference type="RuleBase" id="RU004479"/>
    </source>
</evidence>
<dbReference type="InterPro" id="IPR001106">
    <property type="entry name" value="Aromatic_Lyase"/>
</dbReference>
<dbReference type="Gene3D" id="1.10.275.10">
    <property type="entry name" value="Fumarase/aspartase (N-terminal domain)"/>
    <property type="match status" value="1"/>
</dbReference>
<proteinExistence type="inferred from homology"/>
<evidence type="ECO:0000256" key="7">
    <source>
        <dbReference type="RuleBase" id="RU003954"/>
    </source>
</evidence>
<dbReference type="InterPro" id="IPR022313">
    <property type="entry name" value="Phe/His_NH3-lyase_AS"/>
</dbReference>
<evidence type="ECO:0000256" key="3">
    <source>
        <dbReference type="ARBA" id="ARBA00022808"/>
    </source>
</evidence>
<dbReference type="AlphaFoldDB" id="A0A2P8E6B2"/>
<dbReference type="EMBL" id="PYGF01000004">
    <property type="protein sequence ID" value="PSL04957.1"/>
    <property type="molecule type" value="Genomic_DNA"/>
</dbReference>
<comment type="caution">
    <text evidence="10">The sequence shown here is derived from an EMBL/GenBank/DDBJ whole genome shotgun (WGS) entry which is preliminary data.</text>
</comment>
<dbReference type="CDD" id="cd00332">
    <property type="entry name" value="PAL-HAL"/>
    <property type="match status" value="1"/>
</dbReference>
<dbReference type="Proteomes" id="UP000240708">
    <property type="component" value="Unassembled WGS sequence"/>
</dbReference>
<dbReference type="InterPro" id="IPR008948">
    <property type="entry name" value="L-Aspartase-like"/>
</dbReference>
<dbReference type="UniPathway" id="UPA00379">
    <property type="reaction ID" value="UER00549"/>
</dbReference>
<dbReference type="GO" id="GO:0005737">
    <property type="term" value="C:cytoplasm"/>
    <property type="evidence" value="ECO:0007669"/>
    <property type="project" value="UniProtKB-SubCell"/>
</dbReference>
<gene>
    <name evidence="10" type="ORF">CLV48_104131</name>
</gene>
<comment type="subcellular location">
    <subcellularLocation>
        <location evidence="9">Cytoplasm</location>
    </subcellularLocation>
</comment>
<dbReference type="GO" id="GO:0019557">
    <property type="term" value="P:L-histidine catabolic process to glutamate and formate"/>
    <property type="evidence" value="ECO:0007669"/>
    <property type="project" value="UniProtKB-UniPathway"/>
</dbReference>
<evidence type="ECO:0000256" key="1">
    <source>
        <dbReference type="ARBA" id="ARBA00005113"/>
    </source>
</evidence>
<evidence type="ECO:0000256" key="2">
    <source>
        <dbReference type="ARBA" id="ARBA00012994"/>
    </source>
</evidence>
<dbReference type="InterPro" id="IPR024083">
    <property type="entry name" value="Fumarase/histidase_N"/>
</dbReference>
<reference evidence="10 11" key="1">
    <citation type="submission" date="2018-03" db="EMBL/GenBank/DDBJ databases">
        <title>Genomic Encyclopedia of Archaeal and Bacterial Type Strains, Phase II (KMG-II): from individual species to whole genera.</title>
        <authorList>
            <person name="Goeker M."/>
        </authorList>
    </citation>
    <scope>NUCLEOTIDE SEQUENCE [LARGE SCALE GENOMIC DNA]</scope>
    <source>
        <strain evidence="10 11">DSM 28057</strain>
    </source>
</reference>
<evidence type="ECO:0000256" key="5">
    <source>
        <dbReference type="ARBA" id="ARBA00049269"/>
    </source>
</evidence>
<dbReference type="NCBIfam" id="TIGR01225">
    <property type="entry name" value="hutH"/>
    <property type="match status" value="1"/>
</dbReference>
<evidence type="ECO:0000256" key="4">
    <source>
        <dbReference type="ARBA" id="ARBA00023239"/>
    </source>
</evidence>
<evidence type="ECO:0000313" key="10">
    <source>
        <dbReference type="EMBL" id="PSL04957.1"/>
    </source>
</evidence>
<dbReference type="EC" id="4.3.1.3" evidence="2 6"/>
<evidence type="ECO:0000256" key="6">
    <source>
        <dbReference type="NCBIfam" id="TIGR01225"/>
    </source>
</evidence>
<dbReference type="Gene3D" id="1.20.200.10">
    <property type="entry name" value="Fumarase/aspartase (Central domain)"/>
    <property type="match status" value="1"/>
</dbReference>
<dbReference type="PROSITE" id="PS00488">
    <property type="entry name" value="PAL_HISTIDASE"/>
    <property type="match status" value="1"/>
</dbReference>
<dbReference type="NCBIfam" id="NF006871">
    <property type="entry name" value="PRK09367.1"/>
    <property type="match status" value="1"/>
</dbReference>
<comment type="catalytic activity">
    <reaction evidence="5 8">
        <text>L-histidine = trans-urocanate + NH4(+)</text>
        <dbReference type="Rhea" id="RHEA:21232"/>
        <dbReference type="ChEBI" id="CHEBI:17771"/>
        <dbReference type="ChEBI" id="CHEBI:28938"/>
        <dbReference type="ChEBI" id="CHEBI:57595"/>
        <dbReference type="EC" id="4.3.1.3"/>
    </reaction>
</comment>
<evidence type="ECO:0000313" key="11">
    <source>
        <dbReference type="Proteomes" id="UP000240708"/>
    </source>
</evidence>
<protein>
    <recommendedName>
        <fullName evidence="2 6">Histidine ammonia-lyase</fullName>
        <ecNumber evidence="2 6">4.3.1.3</ecNumber>
    </recommendedName>
</protein>
<organism evidence="10 11">
    <name type="scientific">Cecembia rubra</name>
    <dbReference type="NCBI Taxonomy" id="1485585"/>
    <lineage>
        <taxon>Bacteria</taxon>
        <taxon>Pseudomonadati</taxon>
        <taxon>Bacteroidota</taxon>
        <taxon>Cytophagia</taxon>
        <taxon>Cytophagales</taxon>
        <taxon>Cyclobacteriaceae</taxon>
        <taxon>Cecembia</taxon>
    </lineage>
</organism>